<evidence type="ECO:0000259" key="2">
    <source>
        <dbReference type="Pfam" id="PF02350"/>
    </source>
</evidence>
<dbReference type="Proteomes" id="UP000306426">
    <property type="component" value="Unassembled WGS sequence"/>
</dbReference>
<dbReference type="PANTHER" id="PTHR43174:SF1">
    <property type="entry name" value="UDP-N-ACETYLGLUCOSAMINE 2-EPIMERASE"/>
    <property type="match status" value="1"/>
</dbReference>
<dbReference type="EC" id="5.1.3.14" evidence="3"/>
<dbReference type="InterPro" id="IPR003331">
    <property type="entry name" value="UDP_GlcNAc_Epimerase_2_dom"/>
</dbReference>
<accession>A0A4V4RXZ6</accession>
<dbReference type="PANTHER" id="PTHR43174">
    <property type="entry name" value="UDP-N-ACETYLGLUCOSAMINE 2-EPIMERASE"/>
    <property type="match status" value="1"/>
</dbReference>
<name>A0A4V4RXZ6_STRSU</name>
<comment type="similarity">
    <text evidence="1">Belongs to the UDP-N-acetylglucosamine 2-epimerase family.</text>
</comment>
<protein>
    <submittedName>
        <fullName evidence="3">UDP-N-acetylglucosamine 2-epimerase (Non-hydrolyzing)</fullName>
        <ecNumber evidence="3">5.1.3.14</ecNumber>
    </submittedName>
</protein>
<dbReference type="Pfam" id="PF02350">
    <property type="entry name" value="Epimerase_2"/>
    <property type="match status" value="1"/>
</dbReference>
<dbReference type="InterPro" id="IPR029767">
    <property type="entry name" value="WecB-like"/>
</dbReference>
<organism evidence="3 4">
    <name type="scientific">Streptococcus suis</name>
    <dbReference type="NCBI Taxonomy" id="1307"/>
    <lineage>
        <taxon>Bacteria</taxon>
        <taxon>Bacillati</taxon>
        <taxon>Bacillota</taxon>
        <taxon>Bacilli</taxon>
        <taxon>Lactobacillales</taxon>
        <taxon>Streptococcaceae</taxon>
        <taxon>Streptococcus</taxon>
    </lineage>
</organism>
<proteinExistence type="inferred from homology"/>
<reference evidence="3 4" key="1">
    <citation type="submission" date="2019-04" db="EMBL/GenBank/DDBJ databases">
        <title>Genome analysis of Streptococcus suis strain WUSS286.</title>
        <authorList>
            <person name="Chen H."/>
            <person name="Gao X."/>
            <person name="Wu Z."/>
        </authorList>
    </citation>
    <scope>NUCLEOTIDE SEQUENCE [LARGE SCALE GENOMIC DNA]</scope>
    <source>
        <strain evidence="3 4">WUSS286</strain>
    </source>
</reference>
<dbReference type="EMBL" id="SSXK01000023">
    <property type="protein sequence ID" value="TII02445.1"/>
    <property type="molecule type" value="Genomic_DNA"/>
</dbReference>
<dbReference type="Gene3D" id="3.40.50.2000">
    <property type="entry name" value="Glycogen Phosphorylase B"/>
    <property type="match status" value="2"/>
</dbReference>
<dbReference type="SUPFAM" id="SSF53756">
    <property type="entry name" value="UDP-Glycosyltransferase/glycogen phosphorylase"/>
    <property type="match status" value="1"/>
</dbReference>
<keyword evidence="1 3" id="KW-0413">Isomerase</keyword>
<dbReference type="GO" id="GO:0008761">
    <property type="term" value="F:UDP-N-acetylglucosamine 2-epimerase activity"/>
    <property type="evidence" value="ECO:0007669"/>
    <property type="project" value="UniProtKB-EC"/>
</dbReference>
<sequence>MTKYTEVNWKNNGKLKLLIIVGTRPEIIRLSEVIKKTRRYFDVVLAHTGQNYDYNLNGIFFHDLNLEDPEVYLNAVGSDLGETMGNIIAESYKLMVAIQPDAVLVLGDTNSCLSVIGAKRLHIPIFHMEAGNRSKDECLPEETNRRIVDIISDVNMAYSEHARRYLADNGLPKERTYVTGSPMAEVLRVNLEKIESSDIHQRLGLEKGRYILLSAHREENIDTDKNFISLFTAVNKMAEKYDMPILYSCHPRSKNKLESSGFVLDKRVIQHEPLGFHDYNCLQMNAYAVVSDSGTLPEESSFLTSVGKPFPAVCIRTSTERPEALDKADFILSGIDEIGLLQAVDVAVAMNEHKHLGLPVPDYVDENVSDKVVKIIQSYTSIVNKMVWRKY</sequence>
<dbReference type="RefSeq" id="WP_105139272.1">
    <property type="nucleotide sequence ID" value="NZ_JAFFHN010000002.1"/>
</dbReference>
<comment type="caution">
    <text evidence="3">The sequence shown here is derived from an EMBL/GenBank/DDBJ whole genome shotgun (WGS) entry which is preliminary data.</text>
</comment>
<evidence type="ECO:0000256" key="1">
    <source>
        <dbReference type="RuleBase" id="RU003513"/>
    </source>
</evidence>
<evidence type="ECO:0000313" key="4">
    <source>
        <dbReference type="Proteomes" id="UP000306426"/>
    </source>
</evidence>
<dbReference type="AlphaFoldDB" id="A0A4V4RXZ6"/>
<feature type="domain" description="UDP-N-acetylglucosamine 2-epimerase" evidence="2">
    <location>
        <begin position="38"/>
        <end position="376"/>
    </location>
</feature>
<evidence type="ECO:0000313" key="3">
    <source>
        <dbReference type="EMBL" id="TII02445.1"/>
    </source>
</evidence>
<dbReference type="CDD" id="cd03786">
    <property type="entry name" value="GTB_UDP-GlcNAc_2-Epimerase"/>
    <property type="match status" value="1"/>
</dbReference>
<gene>
    <name evidence="3" type="ORF">E8L09_07940</name>
</gene>
<dbReference type="NCBIfam" id="TIGR00236">
    <property type="entry name" value="wecB"/>
    <property type="match status" value="1"/>
</dbReference>